<dbReference type="EMBL" id="NFZX01000019">
    <property type="protein sequence ID" value="RFA34744.1"/>
    <property type="molecule type" value="Genomic_DNA"/>
</dbReference>
<accession>A0A3E0WP42</accession>
<keyword evidence="1" id="KW-0812">Transmembrane</keyword>
<sequence length="76" mass="8501">MKNSLKSMKGLIGENGIKCYNNIIVVLARWVTKNLRDKMEMRLVITGDIANVIIGFASLTLTFLMGCNYDHGKNPL</sequence>
<feature type="transmembrane region" description="Helical" evidence="1">
    <location>
        <begin position="43"/>
        <end position="66"/>
    </location>
</feature>
<protein>
    <submittedName>
        <fullName evidence="2">Uncharacterized protein</fullName>
    </submittedName>
</protein>
<evidence type="ECO:0000313" key="3">
    <source>
        <dbReference type="Proteomes" id="UP000256488"/>
    </source>
</evidence>
<dbReference type="RefSeq" id="WP_116278294.1">
    <property type="nucleotide sequence ID" value="NZ_NFZX01000019.1"/>
</dbReference>
<reference evidence="2 3" key="1">
    <citation type="submission" date="2017-05" db="EMBL/GenBank/DDBJ databases">
        <title>Virgibacillus sp. AK90 isolated from a saltern of Kakinada, India.</title>
        <authorList>
            <person name="Gupta V."/>
            <person name="Sidhu C."/>
            <person name="Korpole S."/>
            <person name="Pinnaka A.K."/>
        </authorList>
    </citation>
    <scope>NUCLEOTIDE SEQUENCE [LARGE SCALE GENOMIC DNA]</scope>
    <source>
        <strain evidence="2 3">AK90</strain>
    </source>
</reference>
<organism evidence="2 3">
    <name type="scientific">Virgibacillus dokdonensis</name>
    <dbReference type="NCBI Taxonomy" id="302167"/>
    <lineage>
        <taxon>Bacteria</taxon>
        <taxon>Bacillati</taxon>
        <taxon>Bacillota</taxon>
        <taxon>Bacilli</taxon>
        <taxon>Bacillales</taxon>
        <taxon>Bacillaceae</taxon>
        <taxon>Virgibacillus</taxon>
    </lineage>
</organism>
<evidence type="ECO:0000313" key="2">
    <source>
        <dbReference type="EMBL" id="RFA34744.1"/>
    </source>
</evidence>
<dbReference type="AlphaFoldDB" id="A0A3E0WP42"/>
<dbReference type="Proteomes" id="UP000256488">
    <property type="component" value="Unassembled WGS sequence"/>
</dbReference>
<gene>
    <name evidence="2" type="ORF">CAI16_10175</name>
</gene>
<proteinExistence type="predicted"/>
<keyword evidence="1" id="KW-0472">Membrane</keyword>
<comment type="caution">
    <text evidence="2">The sequence shown here is derived from an EMBL/GenBank/DDBJ whole genome shotgun (WGS) entry which is preliminary data.</text>
</comment>
<evidence type="ECO:0000256" key="1">
    <source>
        <dbReference type="SAM" id="Phobius"/>
    </source>
</evidence>
<keyword evidence="1" id="KW-1133">Transmembrane helix</keyword>
<name>A0A3E0WP42_9BACI</name>